<comment type="caution">
    <text evidence="2">The sequence shown here is derived from an EMBL/GenBank/DDBJ whole genome shotgun (WGS) entry which is preliminary data.</text>
</comment>
<dbReference type="Gene3D" id="3.40.50.300">
    <property type="entry name" value="P-loop containing nucleotide triphosphate hydrolases"/>
    <property type="match status" value="1"/>
</dbReference>
<dbReference type="AlphaFoldDB" id="A0A2R6QW22"/>
<evidence type="ECO:0000313" key="2">
    <source>
        <dbReference type="EMBL" id="PSS15954.1"/>
    </source>
</evidence>
<name>A0A2R6QW22_ACTCC</name>
<dbReference type="OrthoDB" id="66620at2759"/>
<reference evidence="2 3" key="1">
    <citation type="submission" date="2017-07" db="EMBL/GenBank/DDBJ databases">
        <title>An improved, manually edited Actinidia chinensis var. chinensis (kiwifruit) genome highlights the challenges associated with draft genomes and gene prediction in plants.</title>
        <authorList>
            <person name="Pilkington S."/>
            <person name="Crowhurst R."/>
            <person name="Hilario E."/>
            <person name="Nardozza S."/>
            <person name="Fraser L."/>
            <person name="Peng Y."/>
            <person name="Gunaseelan K."/>
            <person name="Simpson R."/>
            <person name="Tahir J."/>
            <person name="Deroles S."/>
            <person name="Templeton K."/>
            <person name="Luo Z."/>
            <person name="Davy M."/>
            <person name="Cheng C."/>
            <person name="Mcneilage M."/>
            <person name="Scaglione D."/>
            <person name="Liu Y."/>
            <person name="Zhang Q."/>
            <person name="Datson P."/>
            <person name="De Silva N."/>
            <person name="Gardiner S."/>
            <person name="Bassett H."/>
            <person name="Chagne D."/>
            <person name="Mccallum J."/>
            <person name="Dzierzon H."/>
            <person name="Deng C."/>
            <person name="Wang Y.-Y."/>
            <person name="Barron N."/>
            <person name="Manako K."/>
            <person name="Bowen J."/>
            <person name="Foster T."/>
            <person name="Erridge Z."/>
            <person name="Tiffin H."/>
            <person name="Waite C."/>
            <person name="Davies K."/>
            <person name="Grierson E."/>
            <person name="Laing W."/>
            <person name="Kirk R."/>
            <person name="Chen X."/>
            <person name="Wood M."/>
            <person name="Montefiori M."/>
            <person name="Brummell D."/>
            <person name="Schwinn K."/>
            <person name="Catanach A."/>
            <person name="Fullerton C."/>
            <person name="Li D."/>
            <person name="Meiyalaghan S."/>
            <person name="Nieuwenhuizen N."/>
            <person name="Read N."/>
            <person name="Prakash R."/>
            <person name="Hunter D."/>
            <person name="Zhang H."/>
            <person name="Mckenzie M."/>
            <person name="Knabel M."/>
            <person name="Harris A."/>
            <person name="Allan A."/>
            <person name="Chen A."/>
            <person name="Janssen B."/>
            <person name="Plunkett B."/>
            <person name="Dwamena C."/>
            <person name="Voogd C."/>
            <person name="Leif D."/>
            <person name="Lafferty D."/>
            <person name="Souleyre E."/>
            <person name="Varkonyi-Gasic E."/>
            <person name="Gambi F."/>
            <person name="Hanley J."/>
            <person name="Yao J.-L."/>
            <person name="Cheung J."/>
            <person name="David K."/>
            <person name="Warren B."/>
            <person name="Marsh K."/>
            <person name="Snowden K."/>
            <person name="Lin-Wang K."/>
            <person name="Brian L."/>
            <person name="Martinez-Sanchez M."/>
            <person name="Wang M."/>
            <person name="Ileperuma N."/>
            <person name="Macnee N."/>
            <person name="Campin R."/>
            <person name="Mcatee P."/>
            <person name="Drummond R."/>
            <person name="Espley R."/>
            <person name="Ireland H."/>
            <person name="Wu R."/>
            <person name="Atkinson R."/>
            <person name="Karunairetnam S."/>
            <person name="Bulley S."/>
            <person name="Chunkath S."/>
            <person name="Hanley Z."/>
            <person name="Storey R."/>
            <person name="Thrimawithana A."/>
            <person name="Thomson S."/>
            <person name="David C."/>
            <person name="Testolin R."/>
        </authorList>
    </citation>
    <scope>NUCLEOTIDE SEQUENCE [LARGE SCALE GENOMIC DNA]</scope>
    <source>
        <strain evidence="3">cv. Red5</strain>
        <tissue evidence="2">Young leaf</tissue>
    </source>
</reference>
<dbReference type="PANTHER" id="PTHR48040">
    <property type="entry name" value="PLEIOTROPIC DRUG RESISTANCE PROTEIN 1-LIKE ISOFORM X1"/>
    <property type="match status" value="1"/>
</dbReference>
<evidence type="ECO:0000259" key="1">
    <source>
        <dbReference type="Pfam" id="PF00005"/>
    </source>
</evidence>
<sequence length="203" mass="22425">MFWLQTVLGLIRLAPSKKRKIQILKDVTGVVKPSRMTLLLGPPGAGKTTLLQALAGKLDGDLRVSGNITYCGHKLSEFVPQRTCAYISQHDLHYGEMTVRETLDFSGRCLGIGTRYEMLVELSKREKEAGIKPDPEIDAFMKATAVSGQETNLVTDYVLKLLGLDICADIMVGDDMRRGISGGQKKRVTTVEVFFQFMSAVLE</sequence>
<dbReference type="GO" id="GO:0016887">
    <property type="term" value="F:ATP hydrolysis activity"/>
    <property type="evidence" value="ECO:0007669"/>
    <property type="project" value="InterPro"/>
</dbReference>
<dbReference type="Gramene" id="PSS15954">
    <property type="protein sequence ID" value="PSS15954"/>
    <property type="gene ID" value="CEY00_Acc13447"/>
</dbReference>
<dbReference type="Pfam" id="PF00005">
    <property type="entry name" value="ABC_tran"/>
    <property type="match status" value="1"/>
</dbReference>
<dbReference type="InParanoid" id="A0A2R6QW22"/>
<dbReference type="STRING" id="1590841.A0A2R6QW22"/>
<accession>A0A2R6QW22</accession>
<dbReference type="InterPro" id="IPR027417">
    <property type="entry name" value="P-loop_NTPase"/>
</dbReference>
<evidence type="ECO:0000313" key="3">
    <source>
        <dbReference type="Proteomes" id="UP000241394"/>
    </source>
</evidence>
<dbReference type="OMA" id="HIRHEGS"/>
<protein>
    <submittedName>
        <fullName evidence="2">Pleiotropic drug resistance protein</fullName>
    </submittedName>
</protein>
<keyword evidence="3" id="KW-1185">Reference proteome</keyword>
<dbReference type="GO" id="GO:0005524">
    <property type="term" value="F:ATP binding"/>
    <property type="evidence" value="ECO:0007669"/>
    <property type="project" value="InterPro"/>
</dbReference>
<dbReference type="Proteomes" id="UP000241394">
    <property type="component" value="Chromosome LG12"/>
</dbReference>
<gene>
    <name evidence="2" type="ORF">CEY00_Acc13447</name>
</gene>
<reference evidence="3" key="2">
    <citation type="journal article" date="2018" name="BMC Genomics">
        <title>A manually annotated Actinidia chinensis var. chinensis (kiwifruit) genome highlights the challenges associated with draft genomes and gene prediction in plants.</title>
        <authorList>
            <person name="Pilkington S.M."/>
            <person name="Crowhurst R."/>
            <person name="Hilario E."/>
            <person name="Nardozza S."/>
            <person name="Fraser L."/>
            <person name="Peng Y."/>
            <person name="Gunaseelan K."/>
            <person name="Simpson R."/>
            <person name="Tahir J."/>
            <person name="Deroles S.C."/>
            <person name="Templeton K."/>
            <person name="Luo Z."/>
            <person name="Davy M."/>
            <person name="Cheng C."/>
            <person name="McNeilage M."/>
            <person name="Scaglione D."/>
            <person name="Liu Y."/>
            <person name="Zhang Q."/>
            <person name="Datson P."/>
            <person name="De Silva N."/>
            <person name="Gardiner S.E."/>
            <person name="Bassett H."/>
            <person name="Chagne D."/>
            <person name="McCallum J."/>
            <person name="Dzierzon H."/>
            <person name="Deng C."/>
            <person name="Wang Y.Y."/>
            <person name="Barron L."/>
            <person name="Manako K."/>
            <person name="Bowen J."/>
            <person name="Foster T.M."/>
            <person name="Erridge Z.A."/>
            <person name="Tiffin H."/>
            <person name="Waite C.N."/>
            <person name="Davies K.M."/>
            <person name="Grierson E.P."/>
            <person name="Laing W.A."/>
            <person name="Kirk R."/>
            <person name="Chen X."/>
            <person name="Wood M."/>
            <person name="Montefiori M."/>
            <person name="Brummell D.A."/>
            <person name="Schwinn K.E."/>
            <person name="Catanach A."/>
            <person name="Fullerton C."/>
            <person name="Li D."/>
            <person name="Meiyalaghan S."/>
            <person name="Nieuwenhuizen N."/>
            <person name="Read N."/>
            <person name="Prakash R."/>
            <person name="Hunter D."/>
            <person name="Zhang H."/>
            <person name="McKenzie M."/>
            <person name="Knabel M."/>
            <person name="Harris A."/>
            <person name="Allan A.C."/>
            <person name="Gleave A."/>
            <person name="Chen A."/>
            <person name="Janssen B.J."/>
            <person name="Plunkett B."/>
            <person name="Ampomah-Dwamena C."/>
            <person name="Voogd C."/>
            <person name="Leif D."/>
            <person name="Lafferty D."/>
            <person name="Souleyre E.J.F."/>
            <person name="Varkonyi-Gasic E."/>
            <person name="Gambi F."/>
            <person name="Hanley J."/>
            <person name="Yao J.L."/>
            <person name="Cheung J."/>
            <person name="David K.M."/>
            <person name="Warren B."/>
            <person name="Marsh K."/>
            <person name="Snowden K.C."/>
            <person name="Lin-Wang K."/>
            <person name="Brian L."/>
            <person name="Martinez-Sanchez M."/>
            <person name="Wang M."/>
            <person name="Ileperuma N."/>
            <person name="Macnee N."/>
            <person name="Campin R."/>
            <person name="McAtee P."/>
            <person name="Drummond R.S.M."/>
            <person name="Espley R.V."/>
            <person name="Ireland H.S."/>
            <person name="Wu R."/>
            <person name="Atkinson R.G."/>
            <person name="Karunairetnam S."/>
            <person name="Bulley S."/>
            <person name="Chunkath S."/>
            <person name="Hanley Z."/>
            <person name="Storey R."/>
            <person name="Thrimawithana A.H."/>
            <person name="Thomson S."/>
            <person name="David C."/>
            <person name="Testolin R."/>
            <person name="Huang H."/>
            <person name="Hellens R.P."/>
            <person name="Schaffer R.J."/>
        </authorList>
    </citation>
    <scope>NUCLEOTIDE SEQUENCE [LARGE SCALE GENOMIC DNA]</scope>
    <source>
        <strain evidence="3">cv. Red5</strain>
    </source>
</reference>
<proteinExistence type="predicted"/>
<dbReference type="SUPFAM" id="SSF52540">
    <property type="entry name" value="P-loop containing nucleoside triphosphate hydrolases"/>
    <property type="match status" value="1"/>
</dbReference>
<dbReference type="InterPro" id="IPR003439">
    <property type="entry name" value="ABC_transporter-like_ATP-bd"/>
</dbReference>
<organism evidence="2 3">
    <name type="scientific">Actinidia chinensis var. chinensis</name>
    <name type="common">Chinese soft-hair kiwi</name>
    <dbReference type="NCBI Taxonomy" id="1590841"/>
    <lineage>
        <taxon>Eukaryota</taxon>
        <taxon>Viridiplantae</taxon>
        <taxon>Streptophyta</taxon>
        <taxon>Embryophyta</taxon>
        <taxon>Tracheophyta</taxon>
        <taxon>Spermatophyta</taxon>
        <taxon>Magnoliopsida</taxon>
        <taxon>eudicotyledons</taxon>
        <taxon>Gunneridae</taxon>
        <taxon>Pentapetalae</taxon>
        <taxon>asterids</taxon>
        <taxon>Ericales</taxon>
        <taxon>Actinidiaceae</taxon>
        <taxon>Actinidia</taxon>
    </lineage>
</organism>
<dbReference type="EMBL" id="NKQK01000012">
    <property type="protein sequence ID" value="PSS15954.1"/>
    <property type="molecule type" value="Genomic_DNA"/>
</dbReference>
<feature type="domain" description="ABC transporter" evidence="1">
    <location>
        <begin position="24"/>
        <end position="194"/>
    </location>
</feature>
<feature type="non-terminal residue" evidence="2">
    <location>
        <position position="203"/>
    </location>
</feature>
<dbReference type="PANTHER" id="PTHR48040:SF42">
    <property type="entry name" value="ABC TRANSPORTER DOMAIN-CONTAINING PROTEIN"/>
    <property type="match status" value="1"/>
</dbReference>